<name>A0ABS5EDX9_9PROT</name>
<proteinExistence type="predicted"/>
<gene>
    <name evidence="1" type="ORF">GXW78_06110</name>
</gene>
<evidence type="ECO:0000313" key="1">
    <source>
        <dbReference type="EMBL" id="MBR0649228.1"/>
    </source>
</evidence>
<dbReference type="SUPFAM" id="SSF56399">
    <property type="entry name" value="ADP-ribosylation"/>
    <property type="match status" value="1"/>
</dbReference>
<comment type="caution">
    <text evidence="1">The sequence shown here is derived from an EMBL/GenBank/DDBJ whole genome shotgun (WGS) entry which is preliminary data.</text>
</comment>
<keyword evidence="2" id="KW-1185">Reference proteome</keyword>
<reference evidence="2" key="1">
    <citation type="journal article" date="2021" name="Syst. Appl. Microbiol.">
        <title>Roseomonas hellenica sp. nov., isolated from roots of wild-growing Alkanna tinctoria.</title>
        <authorList>
            <person name="Rat A."/>
            <person name="Naranjo H.D."/>
            <person name="Lebbe L."/>
            <person name="Cnockaert M."/>
            <person name="Krigas N."/>
            <person name="Grigoriadou K."/>
            <person name="Maloupa E."/>
            <person name="Willems A."/>
        </authorList>
    </citation>
    <scope>NUCLEOTIDE SEQUENCE [LARGE SCALE GENOMIC DNA]</scope>
    <source>
        <strain evidence="2">LMG 31159</strain>
    </source>
</reference>
<sequence>MLRLVKNQTFFHINRVLPHSPQYLLEVGQQVEAGLSENPFFGFYRGPARSFPVRQADGKVLPVPAIRYIDNVASGAFTPGDWRAFAGEARLTARHFMMLARELLWESVRAAEFPDRPSRQRGMWLTDATSLEIWKRRLAFDQLTPTRIVEVSATGLALETDAMLLLGESESLGETERKARAYWSGGSGAPGGEPETLFSGTMVVTGIV</sequence>
<evidence type="ECO:0000313" key="2">
    <source>
        <dbReference type="Proteomes" id="UP000698752"/>
    </source>
</evidence>
<accession>A0ABS5EDX9</accession>
<protein>
    <submittedName>
        <fullName evidence="1">DUF2441 domain-containing protein</fullName>
    </submittedName>
</protein>
<dbReference type="RefSeq" id="WP_211867008.1">
    <property type="nucleotide sequence ID" value="NZ_JAAEDI010000005.1"/>
</dbReference>
<dbReference type="Proteomes" id="UP000698752">
    <property type="component" value="Unassembled WGS sequence"/>
</dbReference>
<dbReference type="EMBL" id="JAAEDI010000005">
    <property type="protein sequence ID" value="MBR0649228.1"/>
    <property type="molecule type" value="Genomic_DNA"/>
</dbReference>
<organism evidence="1 2">
    <name type="scientific">Neoroseomonas terrae</name>
    <dbReference type="NCBI Taxonomy" id="424799"/>
    <lineage>
        <taxon>Bacteria</taxon>
        <taxon>Pseudomonadati</taxon>
        <taxon>Pseudomonadota</taxon>
        <taxon>Alphaproteobacteria</taxon>
        <taxon>Acetobacterales</taxon>
        <taxon>Acetobacteraceae</taxon>
        <taxon>Neoroseomonas</taxon>
    </lineage>
</organism>